<name>A0AAW6VS81_9BACT</name>
<gene>
    <name evidence="2" type="ORF">PT520_10195</name>
</gene>
<dbReference type="EMBL" id="JAQTJH010000013">
    <property type="protein sequence ID" value="MDK2062889.1"/>
    <property type="molecule type" value="Genomic_DNA"/>
</dbReference>
<keyword evidence="1" id="KW-0812">Transmembrane</keyword>
<dbReference type="RefSeq" id="WP_284075010.1">
    <property type="nucleotide sequence ID" value="NZ_JAQTJH010000013.1"/>
</dbReference>
<evidence type="ECO:0000313" key="3">
    <source>
        <dbReference type="Proteomes" id="UP001237843"/>
    </source>
</evidence>
<organism evidence="2 3">
    <name type="scientific">Aliarcobacter butzleri</name>
    <dbReference type="NCBI Taxonomy" id="28197"/>
    <lineage>
        <taxon>Bacteria</taxon>
        <taxon>Pseudomonadati</taxon>
        <taxon>Campylobacterota</taxon>
        <taxon>Epsilonproteobacteria</taxon>
        <taxon>Campylobacterales</taxon>
        <taxon>Arcobacteraceae</taxon>
        <taxon>Aliarcobacter</taxon>
    </lineage>
</organism>
<feature type="transmembrane region" description="Helical" evidence="1">
    <location>
        <begin position="128"/>
        <end position="149"/>
    </location>
</feature>
<dbReference type="AlphaFoldDB" id="A0AAW6VS81"/>
<evidence type="ECO:0000256" key="1">
    <source>
        <dbReference type="SAM" id="Phobius"/>
    </source>
</evidence>
<keyword evidence="1" id="KW-0472">Membrane</keyword>
<feature type="transmembrane region" description="Helical" evidence="1">
    <location>
        <begin position="94"/>
        <end position="116"/>
    </location>
</feature>
<comment type="caution">
    <text evidence="2">The sequence shown here is derived from an EMBL/GenBank/DDBJ whole genome shotgun (WGS) entry which is preliminary data.</text>
</comment>
<feature type="transmembrane region" description="Helical" evidence="1">
    <location>
        <begin position="65"/>
        <end position="82"/>
    </location>
</feature>
<keyword evidence="1" id="KW-1133">Transmembrane helix</keyword>
<evidence type="ECO:0008006" key="4">
    <source>
        <dbReference type="Google" id="ProtNLM"/>
    </source>
</evidence>
<reference evidence="2" key="1">
    <citation type="journal article" date="2023" name="Antibiotics">
        <title>Genomic Characterization of Antibiotic-Resistant Campylobacterales Isolated from Chilean Poultry Meat.</title>
        <authorList>
            <person name="Concha-Toloza M."/>
            <person name="Lopez-Cantillo M."/>
            <person name="Molina-Mora J.A."/>
            <person name="Collado L."/>
        </authorList>
    </citation>
    <scope>NUCLEOTIDE SEQUENCE</scope>
    <source>
        <strain evidence="2">FR1p273A</strain>
    </source>
</reference>
<evidence type="ECO:0000313" key="2">
    <source>
        <dbReference type="EMBL" id="MDK2062889.1"/>
    </source>
</evidence>
<protein>
    <recommendedName>
        <fullName evidence="4">O-antigen polymerase</fullName>
    </recommendedName>
</protein>
<reference evidence="2" key="2">
    <citation type="submission" date="2023-02" db="EMBL/GenBank/DDBJ databases">
        <authorList>
            <person name="Concha-Toloza M."/>
            <person name="Lopez-Cantillo M."/>
            <person name="Molina-Mora J."/>
            <person name="Collado L."/>
        </authorList>
    </citation>
    <scope>NUCLEOTIDE SEQUENCE</scope>
    <source>
        <strain evidence="2">FR1p273A</strain>
    </source>
</reference>
<feature type="transmembrane region" description="Helical" evidence="1">
    <location>
        <begin position="6"/>
        <end position="31"/>
    </location>
</feature>
<sequence>MLYFLFSIIGTMSIFSIIAFVLILVGVNLPFVEALSYDERPLYNFFITFSVAYYQDLSLLRPAGFFDEPGMLAFVLFISIILNDLTLKNKFFRLIFIIAGFSTLSLAFILIYSFYFFTNLEFIKKIKYVFLIFISILILFILFQDSYIFEVVNHHTIGRLAFDENSEGFFHGDNRTSEVLKSFDLLLSEPNKFIFGFGYQEIITKYGYTLSSNFIAPILYNGILGYVLFLHYLVIVFKPFKRMMLNFKINKQEFIIALSLLFLIMQRPSPFGILTMLLIIFIIESLYNKNKGVKVNENSN</sequence>
<accession>A0AAW6VS81</accession>
<feature type="transmembrane region" description="Helical" evidence="1">
    <location>
        <begin position="214"/>
        <end position="237"/>
    </location>
</feature>
<proteinExistence type="predicted"/>
<dbReference type="Proteomes" id="UP001237843">
    <property type="component" value="Unassembled WGS sequence"/>
</dbReference>
<feature type="transmembrane region" description="Helical" evidence="1">
    <location>
        <begin position="271"/>
        <end position="287"/>
    </location>
</feature>